<reference evidence="4" key="1">
    <citation type="submission" date="2023-10" db="EMBL/GenBank/DDBJ databases">
        <title>Genome assembly of Pristionchus species.</title>
        <authorList>
            <person name="Yoshida K."/>
            <person name="Sommer R.J."/>
        </authorList>
    </citation>
    <scope>NUCLEOTIDE SEQUENCE</scope>
    <source>
        <strain evidence="4">RS5133</strain>
    </source>
</reference>
<protein>
    <recommendedName>
        <fullName evidence="6">Tyrosine phosphatase</fullName>
    </recommendedName>
</protein>
<dbReference type="InterPro" id="IPR029021">
    <property type="entry name" value="Prot-tyrosine_phosphatase-like"/>
</dbReference>
<dbReference type="PANTHER" id="PTHR23219">
    <property type="entry name" value="TYROSINE-PROTEIN PHOSPHATASE C15H7.3-RELATED"/>
    <property type="match status" value="1"/>
</dbReference>
<evidence type="ECO:0008006" key="6">
    <source>
        <dbReference type="Google" id="ProtNLM"/>
    </source>
</evidence>
<dbReference type="CDD" id="cd00047">
    <property type="entry name" value="PTPc"/>
    <property type="match status" value="1"/>
</dbReference>
<feature type="non-terminal residue" evidence="4">
    <location>
        <position position="1"/>
    </location>
</feature>
<sequence length="468" mass="53679">DCVHKGETSMAPELKKPVKARTGKSRSIGSAEKVEGRETKKSKKENKSSKEKRSVKEKKDKSGRTPKRSAKELAKEEEKKKVDKREEKKETPKAKTEKPAPAKRELRKKASTPQAPIKTPTKAEPKKKEEDKFEKLPKAEEEEAENENSGESQLIKFDLKEEAKQEPKAASPAEPKVDYNKLKDTVNKFLENLKAKTWARVQKEFEMGYKKEPKDKQKDLNPDTRYKIAYNVPPDSDFYDASKIEIPGIENKFILAAEPAPDKKHQEDFWRMVYDSNVTNIFYLENYDDEAKTVFVPWTVGAGQDFGKMFISNKKIDSSTKFAVQTVLEVLPEGCSNSIIVRFMQCRKWPETLVASESESMHALCFFRLLKDDKGATMIICKNGLGRSAMFLMAHSICTQFNSNIVVEVPDILSKIRAARWGSIQEEEQYLTLHMIVFKYIQQKFRKHLADECDKQKNGLAEHLEKIE</sequence>
<dbReference type="GO" id="GO:0004725">
    <property type="term" value="F:protein tyrosine phosphatase activity"/>
    <property type="evidence" value="ECO:0007669"/>
    <property type="project" value="InterPro"/>
</dbReference>
<feature type="compositionally biased region" description="Basic and acidic residues" evidence="1">
    <location>
        <begin position="121"/>
        <end position="139"/>
    </location>
</feature>
<feature type="compositionally biased region" description="Basic and acidic residues" evidence="1">
    <location>
        <begin position="32"/>
        <end position="104"/>
    </location>
</feature>
<dbReference type="Gene3D" id="3.90.190.10">
    <property type="entry name" value="Protein tyrosine phosphatase superfamily"/>
    <property type="match status" value="1"/>
</dbReference>
<proteinExistence type="predicted"/>
<dbReference type="SUPFAM" id="SSF52799">
    <property type="entry name" value="(Phosphotyrosine protein) phosphatases II"/>
    <property type="match status" value="1"/>
</dbReference>
<organism evidence="4 5">
    <name type="scientific">Pristionchus fissidentatus</name>
    <dbReference type="NCBI Taxonomy" id="1538716"/>
    <lineage>
        <taxon>Eukaryota</taxon>
        <taxon>Metazoa</taxon>
        <taxon>Ecdysozoa</taxon>
        <taxon>Nematoda</taxon>
        <taxon>Chromadorea</taxon>
        <taxon>Rhabditida</taxon>
        <taxon>Rhabditina</taxon>
        <taxon>Diplogasteromorpha</taxon>
        <taxon>Diplogasteroidea</taxon>
        <taxon>Neodiplogasteridae</taxon>
        <taxon>Pristionchus</taxon>
    </lineage>
</organism>
<feature type="domain" description="Tyrosine specific protein phosphatases" evidence="3">
    <location>
        <begin position="364"/>
        <end position="431"/>
    </location>
</feature>
<dbReference type="PROSITE" id="PS50056">
    <property type="entry name" value="TYR_PHOSPHATASE_2"/>
    <property type="match status" value="1"/>
</dbReference>
<evidence type="ECO:0000259" key="2">
    <source>
        <dbReference type="PROSITE" id="PS50055"/>
    </source>
</evidence>
<dbReference type="InterPro" id="IPR000242">
    <property type="entry name" value="PTP_cat"/>
</dbReference>
<dbReference type="SMART" id="SM00404">
    <property type="entry name" value="PTPc_motif"/>
    <property type="match status" value="1"/>
</dbReference>
<gene>
    <name evidence="4" type="ORF">PFISCL1PPCAC_24174</name>
</gene>
<dbReference type="PANTHER" id="PTHR23219:SF13">
    <property type="entry name" value="TYROSINE-PROTEIN PHOSPHATASE DOMAIN-CONTAINING PROTEIN"/>
    <property type="match status" value="1"/>
</dbReference>
<feature type="domain" description="Tyrosine-protein phosphatase" evidence="2">
    <location>
        <begin position="214"/>
        <end position="440"/>
    </location>
</feature>
<name>A0AAV5WT07_9BILA</name>
<accession>A0AAV5WT07</accession>
<evidence type="ECO:0000259" key="3">
    <source>
        <dbReference type="PROSITE" id="PS50056"/>
    </source>
</evidence>
<dbReference type="PRINTS" id="PR00700">
    <property type="entry name" value="PRTYPHPHTASE"/>
</dbReference>
<dbReference type="EMBL" id="BTSY01000006">
    <property type="protein sequence ID" value="GMT32877.1"/>
    <property type="molecule type" value="Genomic_DNA"/>
</dbReference>
<evidence type="ECO:0000256" key="1">
    <source>
        <dbReference type="SAM" id="MobiDB-lite"/>
    </source>
</evidence>
<feature type="compositionally biased region" description="Basic and acidic residues" evidence="1">
    <location>
        <begin position="157"/>
        <end position="167"/>
    </location>
</feature>
<evidence type="ECO:0000313" key="4">
    <source>
        <dbReference type="EMBL" id="GMT32877.1"/>
    </source>
</evidence>
<dbReference type="Pfam" id="PF00102">
    <property type="entry name" value="Y_phosphatase"/>
    <property type="match status" value="1"/>
</dbReference>
<dbReference type="Proteomes" id="UP001432322">
    <property type="component" value="Unassembled WGS sequence"/>
</dbReference>
<dbReference type="AlphaFoldDB" id="A0AAV5WT07"/>
<feature type="region of interest" description="Disordered" evidence="1">
    <location>
        <begin position="1"/>
        <end position="177"/>
    </location>
</feature>
<comment type="caution">
    <text evidence="4">The sequence shown here is derived from an EMBL/GenBank/DDBJ whole genome shotgun (WGS) entry which is preliminary data.</text>
</comment>
<dbReference type="SMART" id="SM00194">
    <property type="entry name" value="PTPc"/>
    <property type="match status" value="1"/>
</dbReference>
<evidence type="ECO:0000313" key="5">
    <source>
        <dbReference type="Proteomes" id="UP001432322"/>
    </source>
</evidence>
<dbReference type="InterPro" id="IPR000387">
    <property type="entry name" value="Tyr_Pase_dom"/>
</dbReference>
<keyword evidence="5" id="KW-1185">Reference proteome</keyword>
<dbReference type="InterPro" id="IPR003595">
    <property type="entry name" value="Tyr_Pase_cat"/>
</dbReference>
<dbReference type="PROSITE" id="PS50055">
    <property type="entry name" value="TYR_PHOSPHATASE_PTP"/>
    <property type="match status" value="1"/>
</dbReference>